<gene>
    <name evidence="1" type="ORF">ARTHRO_10473</name>
</gene>
<name>A0A9P1KAP5_9CYAN</name>
<dbReference type="AlphaFoldDB" id="A0A9P1KAP5"/>
<proteinExistence type="predicted"/>
<dbReference type="EMBL" id="FO818640">
    <property type="protein sequence ID" value="CDM92800.1"/>
    <property type="molecule type" value="Genomic_DNA"/>
</dbReference>
<evidence type="ECO:0000313" key="1">
    <source>
        <dbReference type="EMBL" id="CDM92800.1"/>
    </source>
</evidence>
<accession>A0A9P1KAP5</accession>
<organism evidence="1 2">
    <name type="scientific">Limnospira indica PCC 8005</name>
    <dbReference type="NCBI Taxonomy" id="376219"/>
    <lineage>
        <taxon>Bacteria</taxon>
        <taxon>Bacillati</taxon>
        <taxon>Cyanobacteriota</taxon>
        <taxon>Cyanophyceae</taxon>
        <taxon>Oscillatoriophycideae</taxon>
        <taxon>Oscillatoriales</taxon>
        <taxon>Sirenicapillariaceae</taxon>
        <taxon>Limnospira</taxon>
    </lineage>
</organism>
<dbReference type="Proteomes" id="UP000032946">
    <property type="component" value="Chromosome"/>
</dbReference>
<evidence type="ECO:0000313" key="2">
    <source>
        <dbReference type="Proteomes" id="UP000032946"/>
    </source>
</evidence>
<reference evidence="1 2" key="1">
    <citation type="submission" date="2014-02" db="EMBL/GenBank/DDBJ databases">
        <authorList>
            <person name="Genoscope - CEA"/>
        </authorList>
    </citation>
    <scope>NUCLEOTIDE SEQUENCE [LARGE SCALE GENOMIC DNA]</scope>
    <source>
        <strain evidence="1 2">PCC 8005</strain>
    </source>
</reference>
<keyword evidence="2" id="KW-1185">Reference proteome</keyword>
<protein>
    <submittedName>
        <fullName evidence="1">Uncharacterized protein</fullName>
    </submittedName>
</protein>
<sequence>MLIVVPLGTDVGRLKVVLLEVGGGDTVEGGDTVTVVKLSGCGEEFWLKYQ</sequence>